<dbReference type="OrthoDB" id="5614837at2"/>
<protein>
    <submittedName>
        <fullName evidence="2">Lysophospholipase, alpha-beta hydrolase superfamily</fullName>
    </submittedName>
</protein>
<proteinExistence type="predicted"/>
<dbReference type="PANTHER" id="PTHR11614">
    <property type="entry name" value="PHOSPHOLIPASE-RELATED"/>
    <property type="match status" value="1"/>
</dbReference>
<evidence type="ECO:0000313" key="2">
    <source>
        <dbReference type="EMBL" id="SIS50131.1"/>
    </source>
</evidence>
<gene>
    <name evidence="2" type="ORF">SAMN05421686_10292</name>
</gene>
<evidence type="ECO:0000313" key="3">
    <source>
        <dbReference type="Proteomes" id="UP000185639"/>
    </source>
</evidence>
<keyword evidence="3" id="KW-1185">Reference proteome</keyword>
<dbReference type="InterPro" id="IPR051044">
    <property type="entry name" value="MAG_DAG_Lipase"/>
</dbReference>
<name>A0A1N7JLJ1_9GAMM</name>
<accession>A0A1N7JLJ1</accession>
<dbReference type="InterPro" id="IPR022742">
    <property type="entry name" value="Hydrolase_4"/>
</dbReference>
<sequence>MSWSRESVVAELKEFDWSLPDADPGPELSAYSAHYHLNFEDSAEALSHQAGYLNIAEFQIVVQRWMCPNARGTAVIIHGYYDHLGLYGSLIDYCLRQQLNVIAFDLPGHGLSSGEQATIRDFQEYDAVFSGLMDQVTENMDEGPASNLVAFGQSTGGAILINYLLKRGFTVNDCPFKDVILLAPLVRPVGWRKGIIFHPVVSLFMKQMKRKHGDSSSDEEFLDFVRSQDPLQSLYLSVQWVGALIRWMRFIEAQPATDVNLFVVQGDNDGTVDWRHNMKVLEAKFTARELFILEDGRHHLVNESRDKRADMYQRITERLKQTLNTPVSTA</sequence>
<evidence type="ECO:0000259" key="1">
    <source>
        <dbReference type="Pfam" id="PF12146"/>
    </source>
</evidence>
<dbReference type="InterPro" id="IPR029058">
    <property type="entry name" value="AB_hydrolase_fold"/>
</dbReference>
<dbReference type="Gene3D" id="3.40.50.1820">
    <property type="entry name" value="alpha/beta hydrolase"/>
    <property type="match status" value="1"/>
</dbReference>
<feature type="domain" description="Serine aminopeptidase S33" evidence="1">
    <location>
        <begin position="69"/>
        <end position="304"/>
    </location>
</feature>
<dbReference type="AlphaFoldDB" id="A0A1N7JLJ1"/>
<dbReference type="GO" id="GO:0016787">
    <property type="term" value="F:hydrolase activity"/>
    <property type="evidence" value="ECO:0007669"/>
    <property type="project" value="UniProtKB-KW"/>
</dbReference>
<dbReference type="STRING" id="484498.SAMN05421686_10292"/>
<organism evidence="2 3">
    <name type="scientific">Thalassolituus maritimus</name>
    <dbReference type="NCBI Taxonomy" id="484498"/>
    <lineage>
        <taxon>Bacteria</taxon>
        <taxon>Pseudomonadati</taxon>
        <taxon>Pseudomonadota</taxon>
        <taxon>Gammaproteobacteria</taxon>
        <taxon>Oceanospirillales</taxon>
        <taxon>Oceanospirillaceae</taxon>
        <taxon>Thalassolituus</taxon>
    </lineage>
</organism>
<dbReference type="SUPFAM" id="SSF53474">
    <property type="entry name" value="alpha/beta-Hydrolases"/>
    <property type="match status" value="1"/>
</dbReference>
<dbReference type="Pfam" id="PF12146">
    <property type="entry name" value="Hydrolase_4"/>
    <property type="match status" value="1"/>
</dbReference>
<dbReference type="Proteomes" id="UP000185639">
    <property type="component" value="Unassembled WGS sequence"/>
</dbReference>
<keyword evidence="2" id="KW-0378">Hydrolase</keyword>
<dbReference type="RefSeq" id="WP_076514262.1">
    <property type="nucleotide sequence ID" value="NZ_FTOH01000002.1"/>
</dbReference>
<dbReference type="EMBL" id="FTOH01000002">
    <property type="protein sequence ID" value="SIS50131.1"/>
    <property type="molecule type" value="Genomic_DNA"/>
</dbReference>
<reference evidence="3" key="1">
    <citation type="submission" date="2017-01" db="EMBL/GenBank/DDBJ databases">
        <authorList>
            <person name="Varghese N."/>
            <person name="Submissions S."/>
        </authorList>
    </citation>
    <scope>NUCLEOTIDE SEQUENCE [LARGE SCALE GENOMIC DNA]</scope>
    <source>
        <strain evidence="3">DSM 24913</strain>
    </source>
</reference>